<sequence length="290" mass="33150">MKKVLLTGADGFFASRFYEFYKSKYEIIPLRRADLDIRDENRALELLNFHKPDLVIHTAAVADTKKCEDNPELSYDINVLGTKNIAKACSSIKAKLIHLSTEQLYNGNIERGPYSEDKNLPKPDTVYGKHKLTAEKELLSIIEEAWVMRLTWMFGLPERGCKVNSNIVWNIISAALKGKSLRLPGNEFRGMTYVYDVLRNIEAVLDVPYGIYNTGSENDMSTYEAGCLVLDKMGLGYKIDEIIIKDEDRYKDKPRDLRIDNSKFKSVGIEFMETSEAIEKCIKDFNYNIG</sequence>
<evidence type="ECO:0000313" key="5">
    <source>
        <dbReference type="Proteomes" id="UP001208567"/>
    </source>
</evidence>
<dbReference type="Proteomes" id="UP001208567">
    <property type="component" value="Unassembled WGS sequence"/>
</dbReference>
<evidence type="ECO:0000313" key="4">
    <source>
        <dbReference type="EMBL" id="GLC29102.1"/>
    </source>
</evidence>
<dbReference type="PANTHER" id="PTHR10491:SF4">
    <property type="entry name" value="METHIONINE ADENOSYLTRANSFERASE 2 SUBUNIT BETA"/>
    <property type="match status" value="1"/>
</dbReference>
<dbReference type="RefSeq" id="WP_264848383.1">
    <property type="nucleotide sequence ID" value="NZ_BRXR01000001.1"/>
</dbReference>
<dbReference type="InterPro" id="IPR036291">
    <property type="entry name" value="NAD(P)-bd_dom_sf"/>
</dbReference>
<accession>A0ABQ5N1M9</accession>
<keyword evidence="2" id="KW-0521">NADP</keyword>
<gene>
    <name evidence="4" type="ORF">bsdE14_05120</name>
</gene>
<evidence type="ECO:0000256" key="2">
    <source>
        <dbReference type="RuleBase" id="RU364082"/>
    </source>
</evidence>
<proteinExistence type="inferred from homology"/>
<keyword evidence="2" id="KW-0560">Oxidoreductase</keyword>
<comment type="pathway">
    <text evidence="2">Carbohydrate biosynthesis; dTDP-L-rhamnose biosynthesis.</text>
</comment>
<dbReference type="Gene3D" id="3.40.50.720">
    <property type="entry name" value="NAD(P)-binding Rossmann-like Domain"/>
    <property type="match status" value="1"/>
</dbReference>
<dbReference type="Pfam" id="PF04321">
    <property type="entry name" value="RmlD_sub_bind"/>
    <property type="match status" value="1"/>
</dbReference>
<evidence type="ECO:0000256" key="1">
    <source>
        <dbReference type="ARBA" id="ARBA00010944"/>
    </source>
</evidence>
<comment type="function">
    <text evidence="2">Catalyzes the reduction of dTDP-6-deoxy-L-lyxo-4-hexulose to yield dTDP-L-rhamnose.</text>
</comment>
<dbReference type="SUPFAM" id="SSF51735">
    <property type="entry name" value="NAD(P)-binding Rossmann-fold domains"/>
    <property type="match status" value="1"/>
</dbReference>
<evidence type="ECO:0000259" key="3">
    <source>
        <dbReference type="Pfam" id="PF04321"/>
    </source>
</evidence>
<dbReference type="InterPro" id="IPR029903">
    <property type="entry name" value="RmlD-like-bd"/>
</dbReference>
<organism evidence="4 5">
    <name type="scientific">Clostridium omnivorum</name>
    <dbReference type="NCBI Taxonomy" id="1604902"/>
    <lineage>
        <taxon>Bacteria</taxon>
        <taxon>Bacillati</taxon>
        <taxon>Bacillota</taxon>
        <taxon>Clostridia</taxon>
        <taxon>Eubacteriales</taxon>
        <taxon>Clostridiaceae</taxon>
        <taxon>Clostridium</taxon>
    </lineage>
</organism>
<dbReference type="EMBL" id="BRXR01000001">
    <property type="protein sequence ID" value="GLC29102.1"/>
    <property type="molecule type" value="Genomic_DNA"/>
</dbReference>
<protein>
    <recommendedName>
        <fullName evidence="2">dTDP-4-dehydrorhamnose reductase</fullName>
        <ecNumber evidence="2">1.1.1.133</ecNumber>
    </recommendedName>
</protein>
<comment type="caution">
    <text evidence="4">The sequence shown here is derived from an EMBL/GenBank/DDBJ whole genome shotgun (WGS) entry which is preliminary data.</text>
</comment>
<comment type="similarity">
    <text evidence="1 2">Belongs to the dTDP-4-dehydrorhamnose reductase family.</text>
</comment>
<dbReference type="EC" id="1.1.1.133" evidence="2"/>
<reference evidence="4 5" key="1">
    <citation type="journal article" date="2024" name="Int. J. Syst. Evol. Microbiol.">
        <title>Clostridium omnivorum sp. nov., isolated from anoxic soil under the treatment of reductive soil disinfestation.</title>
        <authorList>
            <person name="Ueki A."/>
            <person name="Tonouchi A."/>
            <person name="Kaku N."/>
            <person name="Honma S."/>
            <person name="Ueki K."/>
        </authorList>
    </citation>
    <scope>NUCLEOTIDE SEQUENCE [LARGE SCALE GENOMIC DNA]</scope>
    <source>
        <strain evidence="4 5">E14</strain>
    </source>
</reference>
<dbReference type="PANTHER" id="PTHR10491">
    <property type="entry name" value="DTDP-4-DEHYDRORHAMNOSE REDUCTASE"/>
    <property type="match status" value="1"/>
</dbReference>
<dbReference type="InterPro" id="IPR005913">
    <property type="entry name" value="dTDP_dehydrorham_reduct"/>
</dbReference>
<keyword evidence="5" id="KW-1185">Reference proteome</keyword>
<feature type="domain" description="RmlD-like substrate binding" evidence="3">
    <location>
        <begin position="3"/>
        <end position="285"/>
    </location>
</feature>
<name>A0ABQ5N1M9_9CLOT</name>